<keyword evidence="7" id="KW-0698">rRNA processing</keyword>
<evidence type="ECO:0000256" key="3">
    <source>
        <dbReference type="ARBA" id="ARBA00022723"/>
    </source>
</evidence>
<dbReference type="GO" id="GO:0005737">
    <property type="term" value="C:cytoplasm"/>
    <property type="evidence" value="ECO:0007669"/>
    <property type="project" value="UniProtKB-SubCell"/>
</dbReference>
<evidence type="ECO:0000256" key="2">
    <source>
        <dbReference type="ARBA" id="ARBA00022722"/>
    </source>
</evidence>
<sequence>MINFEVNQQAGKIIPKSSFHQWLNKISKELKFKWPAKVSIAIVGNQTIKKLNQIYRGKNQVTDVLSFSEGDNRRLNLKSSTPIYLGEVIICYPQAVKQAKQNGQTVFKELELLFIHGILHLLGYDHEKPRQTGVMRRLEQKILAKSRL</sequence>
<dbReference type="GO" id="GO:0004222">
    <property type="term" value="F:metalloendopeptidase activity"/>
    <property type="evidence" value="ECO:0007669"/>
    <property type="project" value="InterPro"/>
</dbReference>
<evidence type="ECO:0000256" key="6">
    <source>
        <dbReference type="ARBA" id="ARBA00022833"/>
    </source>
</evidence>
<feature type="binding site" evidence="7">
    <location>
        <position position="120"/>
    </location>
    <ligand>
        <name>Zn(2+)</name>
        <dbReference type="ChEBI" id="CHEBI:29105"/>
        <note>catalytic</note>
    </ligand>
</feature>
<keyword evidence="5 7" id="KW-0378">Hydrolase</keyword>
<keyword evidence="2 7" id="KW-0540">Nuclease</keyword>
<accession>A0A1G1Y3A4</accession>
<comment type="caution">
    <text evidence="8">The sequence shown here is derived from an EMBL/GenBank/DDBJ whole genome shotgun (WGS) entry which is preliminary data.</text>
</comment>
<feature type="binding site" evidence="7">
    <location>
        <position position="126"/>
    </location>
    <ligand>
        <name>Zn(2+)</name>
        <dbReference type="ChEBI" id="CHEBI:29105"/>
        <note>catalytic</note>
    </ligand>
</feature>
<reference evidence="8 9" key="1">
    <citation type="journal article" date="2016" name="Nat. Commun.">
        <title>Thousands of microbial genomes shed light on interconnected biogeochemical processes in an aquifer system.</title>
        <authorList>
            <person name="Anantharaman K."/>
            <person name="Brown C.T."/>
            <person name="Hug L.A."/>
            <person name="Sharon I."/>
            <person name="Castelle C.J."/>
            <person name="Probst A.J."/>
            <person name="Thomas B.C."/>
            <person name="Singh A."/>
            <person name="Wilkins M.J."/>
            <person name="Karaoz U."/>
            <person name="Brodie E.L."/>
            <person name="Williams K.H."/>
            <person name="Hubbard S.S."/>
            <person name="Banfield J.F."/>
        </authorList>
    </citation>
    <scope>NUCLEOTIDE SEQUENCE [LARGE SCALE GENOMIC DNA]</scope>
</reference>
<name>A0A1G1Y3A4_9BACT</name>
<gene>
    <name evidence="7" type="primary">ybeY</name>
    <name evidence="8" type="ORF">A2731_02180</name>
</gene>
<dbReference type="Pfam" id="PF02130">
    <property type="entry name" value="YbeY"/>
    <property type="match status" value="1"/>
</dbReference>
<evidence type="ECO:0000313" key="8">
    <source>
        <dbReference type="EMBL" id="OGY46037.1"/>
    </source>
</evidence>
<comment type="function">
    <text evidence="7">Single strand-specific metallo-endoribonuclease involved in late-stage 70S ribosome quality control and in maturation of the 3' terminus of the 16S rRNA.</text>
</comment>
<dbReference type="InterPro" id="IPR002036">
    <property type="entry name" value="YbeY"/>
</dbReference>
<dbReference type="AlphaFoldDB" id="A0A1G1Y3A4"/>
<evidence type="ECO:0000256" key="7">
    <source>
        <dbReference type="HAMAP-Rule" id="MF_00009"/>
    </source>
</evidence>
<evidence type="ECO:0000256" key="5">
    <source>
        <dbReference type="ARBA" id="ARBA00022801"/>
    </source>
</evidence>
<dbReference type="NCBIfam" id="TIGR00043">
    <property type="entry name" value="rRNA maturation RNase YbeY"/>
    <property type="match status" value="1"/>
</dbReference>
<keyword evidence="7" id="KW-0690">Ribosome biogenesis</keyword>
<dbReference type="Gene3D" id="3.40.390.30">
    <property type="entry name" value="Metalloproteases ('zincins'), catalytic domain"/>
    <property type="match status" value="1"/>
</dbReference>
<protein>
    <recommendedName>
        <fullName evidence="7">Endoribonuclease YbeY</fullName>
        <ecNumber evidence="7">3.1.-.-</ecNumber>
    </recommendedName>
</protein>
<evidence type="ECO:0000313" key="9">
    <source>
        <dbReference type="Proteomes" id="UP000176241"/>
    </source>
</evidence>
<comment type="subcellular location">
    <subcellularLocation>
        <location evidence="7">Cytoplasm</location>
    </subcellularLocation>
</comment>
<dbReference type="GO" id="GO:0006364">
    <property type="term" value="P:rRNA processing"/>
    <property type="evidence" value="ECO:0007669"/>
    <property type="project" value="UniProtKB-UniRule"/>
</dbReference>
<dbReference type="PROSITE" id="PS01306">
    <property type="entry name" value="UPF0054"/>
    <property type="match status" value="1"/>
</dbReference>
<dbReference type="GO" id="GO:0004521">
    <property type="term" value="F:RNA endonuclease activity"/>
    <property type="evidence" value="ECO:0007669"/>
    <property type="project" value="UniProtKB-UniRule"/>
</dbReference>
<keyword evidence="6 7" id="KW-0862">Zinc</keyword>
<organism evidence="8 9">
    <name type="scientific">Candidatus Buchananbacteria bacterium RIFCSPHIGHO2_01_FULL_39_8</name>
    <dbReference type="NCBI Taxonomy" id="1797533"/>
    <lineage>
        <taxon>Bacteria</taxon>
        <taxon>Candidatus Buchananiibacteriota</taxon>
    </lineage>
</organism>
<keyword evidence="3 7" id="KW-0479">Metal-binding</keyword>
<comment type="similarity">
    <text evidence="1 7">Belongs to the endoribonuclease YbeY family.</text>
</comment>
<dbReference type="STRING" id="1797533.A2731_02180"/>
<evidence type="ECO:0000256" key="4">
    <source>
        <dbReference type="ARBA" id="ARBA00022759"/>
    </source>
</evidence>
<dbReference type="InterPro" id="IPR023091">
    <property type="entry name" value="MetalPrtase_cat_dom_sf_prd"/>
</dbReference>
<dbReference type="Proteomes" id="UP000176241">
    <property type="component" value="Unassembled WGS sequence"/>
</dbReference>
<dbReference type="HAMAP" id="MF_00009">
    <property type="entry name" value="Endoribonucl_YbeY"/>
    <property type="match status" value="1"/>
</dbReference>
<proteinExistence type="inferred from homology"/>
<keyword evidence="7" id="KW-0963">Cytoplasm</keyword>
<evidence type="ECO:0000256" key="1">
    <source>
        <dbReference type="ARBA" id="ARBA00010875"/>
    </source>
</evidence>
<dbReference type="SUPFAM" id="SSF55486">
    <property type="entry name" value="Metalloproteases ('zincins'), catalytic domain"/>
    <property type="match status" value="1"/>
</dbReference>
<dbReference type="GO" id="GO:0008270">
    <property type="term" value="F:zinc ion binding"/>
    <property type="evidence" value="ECO:0007669"/>
    <property type="project" value="UniProtKB-UniRule"/>
</dbReference>
<keyword evidence="4 7" id="KW-0255">Endonuclease</keyword>
<feature type="binding site" evidence="7">
    <location>
        <position position="116"/>
    </location>
    <ligand>
        <name>Zn(2+)</name>
        <dbReference type="ChEBI" id="CHEBI:29105"/>
        <note>catalytic</note>
    </ligand>
</feature>
<dbReference type="EC" id="3.1.-.-" evidence="7"/>
<dbReference type="EMBL" id="MHIC01000005">
    <property type="protein sequence ID" value="OGY46037.1"/>
    <property type="molecule type" value="Genomic_DNA"/>
</dbReference>
<comment type="cofactor">
    <cofactor evidence="7">
        <name>Zn(2+)</name>
        <dbReference type="ChEBI" id="CHEBI:29105"/>
    </cofactor>
    <text evidence="7">Binds 1 zinc ion.</text>
</comment>
<dbReference type="PANTHER" id="PTHR46986">
    <property type="entry name" value="ENDORIBONUCLEASE YBEY, CHLOROPLASTIC"/>
    <property type="match status" value="1"/>
</dbReference>
<dbReference type="InterPro" id="IPR020549">
    <property type="entry name" value="YbeY_CS"/>
</dbReference>
<dbReference type="PANTHER" id="PTHR46986:SF1">
    <property type="entry name" value="ENDORIBONUCLEASE YBEY, CHLOROPLASTIC"/>
    <property type="match status" value="1"/>
</dbReference>